<keyword evidence="3" id="KW-1185">Reference proteome</keyword>
<dbReference type="Proteomes" id="UP001642540">
    <property type="component" value="Unassembled WGS sequence"/>
</dbReference>
<evidence type="ECO:0000313" key="2">
    <source>
        <dbReference type="EMBL" id="CAL8099697.1"/>
    </source>
</evidence>
<accession>A0ABP1QHR9</accession>
<feature type="transmembrane region" description="Helical" evidence="1">
    <location>
        <begin position="281"/>
        <end position="301"/>
    </location>
</feature>
<evidence type="ECO:0000256" key="1">
    <source>
        <dbReference type="SAM" id="Phobius"/>
    </source>
</evidence>
<sequence>MALFMYFSALRHSFATLEENNPASYFKLFESLFSVMYKFTFMKTLWTKQHLILAWANYAHQSYWQRDECNQKIWRWLEKLPFLVALHLYFAFTCVLRLSKASTLSVSESYSNSTSTTMYSASHFFGAHWRKQIIESSKDLFDYLSIDDNSILEIVVAVFTGISICFRNLISMFSDVFILMSVLTLWRPVNDFAILMEIHDLTRVNKKIPKNGKPWPKIGIEKIFTSYAAAQIKGILDNYQALRVLSSFINQVGENVFMLYLAEAMFSYAFGFNEALLNDGILMGVSLTFYVSSFVIFVLSGDICRKVHVLKDWLYDNEEVLPLTSRQVCLTLDSISRDSVGISIGGTMTINFSRVATMSGIIITYFVIRMQSDRSAALTASDN</sequence>
<proteinExistence type="predicted"/>
<gene>
    <name evidence="2" type="ORF">ODALV1_LOCUS10316</name>
</gene>
<dbReference type="EMBL" id="CAXLJM020000032">
    <property type="protein sequence ID" value="CAL8099697.1"/>
    <property type="molecule type" value="Genomic_DNA"/>
</dbReference>
<evidence type="ECO:0008006" key="4">
    <source>
        <dbReference type="Google" id="ProtNLM"/>
    </source>
</evidence>
<comment type="caution">
    <text evidence="2">The sequence shown here is derived from an EMBL/GenBank/DDBJ whole genome shotgun (WGS) entry which is preliminary data.</text>
</comment>
<protein>
    <recommendedName>
        <fullName evidence="4">Gustatory receptor</fullName>
    </recommendedName>
</protein>
<keyword evidence="1" id="KW-1133">Transmembrane helix</keyword>
<organism evidence="2 3">
    <name type="scientific">Orchesella dallaii</name>
    <dbReference type="NCBI Taxonomy" id="48710"/>
    <lineage>
        <taxon>Eukaryota</taxon>
        <taxon>Metazoa</taxon>
        <taxon>Ecdysozoa</taxon>
        <taxon>Arthropoda</taxon>
        <taxon>Hexapoda</taxon>
        <taxon>Collembola</taxon>
        <taxon>Entomobryomorpha</taxon>
        <taxon>Entomobryoidea</taxon>
        <taxon>Orchesellidae</taxon>
        <taxon>Orchesellinae</taxon>
        <taxon>Orchesella</taxon>
    </lineage>
</organism>
<keyword evidence="1" id="KW-0472">Membrane</keyword>
<reference evidence="2 3" key="1">
    <citation type="submission" date="2024-08" db="EMBL/GenBank/DDBJ databases">
        <authorList>
            <person name="Cucini C."/>
            <person name="Frati F."/>
        </authorList>
    </citation>
    <scope>NUCLEOTIDE SEQUENCE [LARGE SCALE GENOMIC DNA]</scope>
</reference>
<evidence type="ECO:0000313" key="3">
    <source>
        <dbReference type="Proteomes" id="UP001642540"/>
    </source>
</evidence>
<name>A0ABP1QHR9_9HEXA</name>
<keyword evidence="1" id="KW-0812">Transmembrane</keyword>